<dbReference type="Pfam" id="PF25583">
    <property type="entry name" value="WCX"/>
    <property type="match status" value="1"/>
</dbReference>
<dbReference type="InterPro" id="IPR051534">
    <property type="entry name" value="CBASS_pafABC_assoc_protein"/>
</dbReference>
<evidence type="ECO:0000259" key="1">
    <source>
        <dbReference type="Pfam" id="PF13280"/>
    </source>
</evidence>
<dbReference type="OrthoDB" id="43316at2"/>
<dbReference type="KEGG" id="ccas:EIB73_07285"/>
<sequence length="306" mass="36226">MAKIEQMLRMKFIEDFLRSRKSTGASYEDIQDYLEKKYQEDDIDLDDLKFTKRTFLRDKVAISKVLKTSIIYRRSTNTYAIDDENENEFQEDVFDNLLLVEAYRNVKGKKNILLFEQRKSRGLHWLSGLIHAITHQKIVTLQYTKFWEGVSHTKVLEPYAVKEFKNRWYLLAHEKNDEKYFLKTFGLDRISELEIAPSSFKPKKYNVEKDFENSFGIISTLDETPEEIILSFDSNQGKYIKTLPLHHSQEILVDDDDEFRIKLTLVPTYDFEREILSHGSSVKIISPESFRNSMKAEVVEMLRNFN</sequence>
<proteinExistence type="predicted"/>
<organism evidence="3 4">
    <name type="scientific">Kaistella carnis</name>
    <dbReference type="NCBI Taxonomy" id="1241979"/>
    <lineage>
        <taxon>Bacteria</taxon>
        <taxon>Pseudomonadati</taxon>
        <taxon>Bacteroidota</taxon>
        <taxon>Flavobacteriia</taxon>
        <taxon>Flavobacteriales</taxon>
        <taxon>Weeksellaceae</taxon>
        <taxon>Chryseobacterium group</taxon>
        <taxon>Kaistella</taxon>
    </lineage>
</organism>
<dbReference type="PANTHER" id="PTHR34580:SF9">
    <property type="entry name" value="SLL5097 PROTEIN"/>
    <property type="match status" value="1"/>
</dbReference>
<keyword evidence="4" id="KW-1185">Reference proteome</keyword>
<evidence type="ECO:0000259" key="2">
    <source>
        <dbReference type="Pfam" id="PF25583"/>
    </source>
</evidence>
<reference evidence="4" key="1">
    <citation type="submission" date="2018-11" db="EMBL/GenBank/DDBJ databases">
        <title>Proposal to divide the Flavobacteriaceae and reorganize its genera based on Amino Acid Identity values calculated from whole genome sequences.</title>
        <authorList>
            <person name="Nicholson A.C."/>
            <person name="Gulvik C.A."/>
            <person name="Whitney A.M."/>
            <person name="Humrighouse B.W."/>
            <person name="Bell M."/>
            <person name="Holmes B."/>
            <person name="Steigerwalt A.G."/>
            <person name="Villarma A."/>
            <person name="Sheth M."/>
            <person name="Batra D."/>
            <person name="Pryor J."/>
            <person name="Bernardet J.-F."/>
            <person name="Hugo C."/>
            <person name="Kampfer P."/>
            <person name="Newman J.D."/>
            <person name="McQuiston J.R."/>
        </authorList>
    </citation>
    <scope>NUCLEOTIDE SEQUENCE [LARGE SCALE GENOMIC DNA]</scope>
    <source>
        <strain evidence="4">G0081</strain>
    </source>
</reference>
<dbReference type="Proteomes" id="UP000270185">
    <property type="component" value="Chromosome"/>
</dbReference>
<dbReference type="AlphaFoldDB" id="A0A3G8XXM1"/>
<evidence type="ECO:0000313" key="4">
    <source>
        <dbReference type="Proteomes" id="UP000270185"/>
    </source>
</evidence>
<dbReference type="InterPro" id="IPR026881">
    <property type="entry name" value="WYL_dom"/>
</dbReference>
<dbReference type="PROSITE" id="PS52050">
    <property type="entry name" value="WYL"/>
    <property type="match status" value="1"/>
</dbReference>
<dbReference type="InterPro" id="IPR057727">
    <property type="entry name" value="WCX_dom"/>
</dbReference>
<gene>
    <name evidence="3" type="ORF">EIB73_07285</name>
</gene>
<name>A0A3G8XXM1_9FLAO</name>
<accession>A0A3G8XXM1</accession>
<dbReference type="Pfam" id="PF13280">
    <property type="entry name" value="WYL"/>
    <property type="match status" value="1"/>
</dbReference>
<dbReference type="PANTHER" id="PTHR34580">
    <property type="match status" value="1"/>
</dbReference>
<dbReference type="RefSeq" id="WP_125023980.1">
    <property type="nucleotide sequence ID" value="NZ_CP034159.1"/>
</dbReference>
<protein>
    <submittedName>
        <fullName evidence="3">WYL domain-containing protein</fullName>
    </submittedName>
</protein>
<feature type="domain" description="WCX" evidence="2">
    <location>
        <begin position="225"/>
        <end position="302"/>
    </location>
</feature>
<feature type="domain" description="WYL" evidence="1">
    <location>
        <begin position="126"/>
        <end position="195"/>
    </location>
</feature>
<dbReference type="EMBL" id="CP034159">
    <property type="protein sequence ID" value="AZI32986.1"/>
    <property type="molecule type" value="Genomic_DNA"/>
</dbReference>
<evidence type="ECO:0000313" key="3">
    <source>
        <dbReference type="EMBL" id="AZI32986.1"/>
    </source>
</evidence>